<evidence type="ECO:0000313" key="1">
    <source>
        <dbReference type="EMBL" id="MBF6058480.1"/>
    </source>
</evidence>
<accession>A0ABS0BXJ0</accession>
<comment type="caution">
    <text evidence="1">The sequence shown here is derived from an EMBL/GenBank/DDBJ whole genome shotgun (WGS) entry which is preliminary data.</text>
</comment>
<organism evidence="1 2">
    <name type="scientific">Thiomicrorhabdus heinhorstiae</name>
    <dbReference type="NCBI Taxonomy" id="2748010"/>
    <lineage>
        <taxon>Bacteria</taxon>
        <taxon>Pseudomonadati</taxon>
        <taxon>Pseudomonadota</taxon>
        <taxon>Gammaproteobacteria</taxon>
        <taxon>Thiotrichales</taxon>
        <taxon>Piscirickettsiaceae</taxon>
        <taxon>Thiomicrorhabdus</taxon>
    </lineage>
</organism>
<evidence type="ECO:0000313" key="2">
    <source>
        <dbReference type="Proteomes" id="UP001193680"/>
    </source>
</evidence>
<sequence length="131" mass="15074">MSIPKGILEWAVYCHLHDYKDTQMILLKGHLLIEEVLTSIVGNDDLSFYAKIGRFKASSNSQFLVNSLVRLNRLRNKLAHEWRFESESAEVQEWADSVLKNIPYMMDFRRTKRTRVIHAIAALAGAVLEQG</sequence>
<dbReference type="RefSeq" id="WP_185978626.1">
    <property type="nucleotide sequence ID" value="NZ_JACBGI020000019.1"/>
</dbReference>
<proteinExistence type="predicted"/>
<reference evidence="1 2" key="1">
    <citation type="submission" date="2020-11" db="EMBL/GenBank/DDBJ databases">
        <title>Sulfur oxidizing isolate from Hospital Hole Sinkhole.</title>
        <authorList>
            <person name="Scott K.M."/>
        </authorList>
    </citation>
    <scope>NUCLEOTIDE SEQUENCE [LARGE SCALE GENOMIC DNA]</scope>
    <source>
        <strain evidence="1 2">HH1</strain>
    </source>
</reference>
<dbReference type="Proteomes" id="UP001193680">
    <property type="component" value="Unassembled WGS sequence"/>
</dbReference>
<protein>
    <recommendedName>
        <fullName evidence="3">DUF4145 domain-containing protein</fullName>
    </recommendedName>
</protein>
<evidence type="ECO:0008006" key="3">
    <source>
        <dbReference type="Google" id="ProtNLM"/>
    </source>
</evidence>
<keyword evidence="2" id="KW-1185">Reference proteome</keyword>
<dbReference type="EMBL" id="JACBGI020000019">
    <property type="protein sequence ID" value="MBF6058480.1"/>
    <property type="molecule type" value="Genomic_DNA"/>
</dbReference>
<name>A0ABS0BXJ0_9GAMM</name>
<gene>
    <name evidence="1" type="ORF">H8792_009010</name>
</gene>